<dbReference type="STRING" id="582667.SAMN05192568_102188"/>
<keyword evidence="1" id="KW-0808">Transferase</keyword>
<dbReference type="GO" id="GO:0008168">
    <property type="term" value="F:methyltransferase activity"/>
    <property type="evidence" value="ECO:0007669"/>
    <property type="project" value="UniProtKB-KW"/>
</dbReference>
<organism evidence="1 2">
    <name type="scientific">Methylobacterium pseudosasicola</name>
    <dbReference type="NCBI Taxonomy" id="582667"/>
    <lineage>
        <taxon>Bacteria</taxon>
        <taxon>Pseudomonadati</taxon>
        <taxon>Pseudomonadota</taxon>
        <taxon>Alphaproteobacteria</taxon>
        <taxon>Hyphomicrobiales</taxon>
        <taxon>Methylobacteriaceae</taxon>
        <taxon>Methylobacterium</taxon>
    </lineage>
</organism>
<keyword evidence="1" id="KW-0489">Methyltransferase</keyword>
<dbReference type="InterPro" id="IPR029063">
    <property type="entry name" value="SAM-dependent_MTases_sf"/>
</dbReference>
<dbReference type="Gene3D" id="3.40.50.150">
    <property type="entry name" value="Vaccinia Virus protein VP39"/>
    <property type="match status" value="1"/>
</dbReference>
<keyword evidence="2" id="KW-1185">Reference proteome</keyword>
<dbReference type="Pfam" id="PF13489">
    <property type="entry name" value="Methyltransf_23"/>
    <property type="match status" value="1"/>
</dbReference>
<accession>A0A1I4NN51</accession>
<dbReference type="SUPFAM" id="SSF53335">
    <property type="entry name" value="S-adenosyl-L-methionine-dependent methyltransferases"/>
    <property type="match status" value="1"/>
</dbReference>
<evidence type="ECO:0000313" key="2">
    <source>
        <dbReference type="Proteomes" id="UP000199048"/>
    </source>
</evidence>
<proteinExistence type="predicted"/>
<dbReference type="Proteomes" id="UP000199048">
    <property type="component" value="Unassembled WGS sequence"/>
</dbReference>
<sequence length="189" mass="21134">MLTTFGAVDAVEFDAGARAIAARRSGIPVQACALPHDLPVRDGAYDLIVLLDVLEHIEDDQATLCALRRKLKQDGRLLVTVPALPWLWSHHDDLHHHKRRYTKRSLELAAAAAEFKIAHIGYFNTFLFPIALVRRLIAIVYSRPTQDDRMPTRLLNAILSRIFSSERHIIGRAGLPVGLSLYAVLSDGR</sequence>
<dbReference type="GO" id="GO:0032259">
    <property type="term" value="P:methylation"/>
    <property type="evidence" value="ECO:0007669"/>
    <property type="project" value="UniProtKB-KW"/>
</dbReference>
<dbReference type="AlphaFoldDB" id="A0A1I4NN51"/>
<reference evidence="2" key="1">
    <citation type="submission" date="2016-10" db="EMBL/GenBank/DDBJ databases">
        <authorList>
            <person name="Varghese N."/>
            <person name="Submissions S."/>
        </authorList>
    </citation>
    <scope>NUCLEOTIDE SEQUENCE [LARGE SCALE GENOMIC DNA]</scope>
    <source>
        <strain evidence="2">BL36</strain>
    </source>
</reference>
<evidence type="ECO:0000313" key="1">
    <source>
        <dbReference type="EMBL" id="SFM16901.1"/>
    </source>
</evidence>
<protein>
    <submittedName>
        <fullName evidence="1">Methyltransferase domain-containing protein</fullName>
    </submittedName>
</protein>
<name>A0A1I4NN51_9HYPH</name>
<gene>
    <name evidence="1" type="ORF">SAMN05192568_102188</name>
</gene>
<dbReference type="EMBL" id="FOTK01000021">
    <property type="protein sequence ID" value="SFM16901.1"/>
    <property type="molecule type" value="Genomic_DNA"/>
</dbReference>